<reference evidence="2 3" key="1">
    <citation type="journal article" date="2014" name="PLoS ONE">
        <title>An emerging Mycoplasma associated with trichomoniasis, vaginal infection and disease.</title>
        <authorList>
            <consortium name="Vaginal Microbiome Consortium"/>
            <person name="Fettweis J.M."/>
            <person name="Serrano M.G."/>
            <person name="Huang B."/>
            <person name="Brooks J.P."/>
            <person name="Glascock A.L."/>
            <person name="Sheth N.U."/>
            <person name="Strauss J.F.III."/>
            <person name="Jefferson K.K."/>
            <person name="Buck G.A."/>
        </authorList>
    </citation>
    <scope>NUCLEOTIDE SEQUENCE [LARGE SCALE GENOMIC DNA]</scope>
    <source>
        <strain evidence="2 3">VCU_M1</strain>
    </source>
</reference>
<dbReference type="GO" id="GO:0005506">
    <property type="term" value="F:iron ion binding"/>
    <property type="evidence" value="ECO:0007669"/>
    <property type="project" value="InterPro"/>
</dbReference>
<dbReference type="EMBL" id="CP007711">
    <property type="protein sequence ID" value="AIV03832.1"/>
    <property type="molecule type" value="Genomic_DNA"/>
</dbReference>
<dbReference type="GO" id="GO:0016226">
    <property type="term" value="P:iron-sulfur cluster assembly"/>
    <property type="evidence" value="ECO:0007669"/>
    <property type="project" value="InterPro"/>
</dbReference>
<dbReference type="GO" id="GO:0051536">
    <property type="term" value="F:iron-sulfur cluster binding"/>
    <property type="evidence" value="ECO:0007669"/>
    <property type="project" value="InterPro"/>
</dbReference>
<gene>
    <name evidence="2" type="primary">iscU</name>
    <name evidence="2" type="ORF">MGM1_4660</name>
</gene>
<dbReference type="AlphaFoldDB" id="A0A097STD1"/>
<dbReference type="STRING" id="1318617.MGM1_4660"/>
<organism evidence="2 3">
    <name type="scientific">Candidatus Malacoplasma girerdii</name>
    <dbReference type="NCBI Taxonomy" id="1318617"/>
    <lineage>
        <taxon>Bacteria</taxon>
        <taxon>Bacillati</taxon>
        <taxon>Mycoplasmatota</taxon>
        <taxon>Mycoplasmoidales</taxon>
        <taxon>Mycoplasmoidaceae</taxon>
        <taxon>Malacoplasma</taxon>
    </lineage>
</organism>
<dbReference type="eggNOG" id="COG0822">
    <property type="taxonomic scope" value="Bacteria"/>
</dbReference>
<evidence type="ECO:0000313" key="3">
    <source>
        <dbReference type="Proteomes" id="UP000030066"/>
    </source>
</evidence>
<keyword evidence="3" id="KW-1185">Reference proteome</keyword>
<dbReference type="Gene3D" id="3.90.1010.10">
    <property type="match status" value="1"/>
</dbReference>
<dbReference type="Proteomes" id="UP000030066">
    <property type="component" value="Chromosome"/>
</dbReference>
<accession>A0A097STD1</accession>
<evidence type="ECO:0000313" key="2">
    <source>
        <dbReference type="EMBL" id="AIV03832.1"/>
    </source>
</evidence>
<proteinExistence type="predicted"/>
<evidence type="ECO:0000259" key="1">
    <source>
        <dbReference type="Pfam" id="PF01592"/>
    </source>
</evidence>
<protein>
    <submittedName>
        <fullName evidence="2">NifU family SUF system FeS assembly protein</fullName>
    </submittedName>
</protein>
<name>A0A097STD1_9BACT</name>
<sequence length="153" mass="17287">MSSFNRDPEIIRAIIIDHYENPENWINENEVNKDQYTSFNASTPSCIDNITAHVFVKNNIIEDIKISGIACAICTSSTDIMANIIKNKTIDGAIKIIDNYLNMIDAKEFDPALIGEMYLYENVNKQVNRINCAKVGIKGIKGALIEYVNRKQK</sequence>
<feature type="domain" description="NIF system FeS cluster assembly NifU N-terminal" evidence="1">
    <location>
        <begin position="15"/>
        <end position="97"/>
    </location>
</feature>
<dbReference type="KEGG" id="mgj:MGM1_4660"/>
<dbReference type="Pfam" id="PF01592">
    <property type="entry name" value="NifU_N"/>
    <property type="match status" value="1"/>
</dbReference>
<dbReference type="SUPFAM" id="SSF82649">
    <property type="entry name" value="SufE/NifU"/>
    <property type="match status" value="1"/>
</dbReference>
<dbReference type="CDD" id="cd06664">
    <property type="entry name" value="IscU_like"/>
    <property type="match status" value="1"/>
</dbReference>
<dbReference type="InterPro" id="IPR002871">
    <property type="entry name" value="NIF_FeS_clus_asmbl_NifU_N"/>
</dbReference>
<dbReference type="HOGENOM" id="CLU_079283_4_1_14"/>